<dbReference type="Proteomes" id="UP001626550">
    <property type="component" value="Unassembled WGS sequence"/>
</dbReference>
<accession>A0ABD2PSW5</accession>
<evidence type="ECO:0000313" key="2">
    <source>
        <dbReference type="Proteomes" id="UP001626550"/>
    </source>
</evidence>
<proteinExistence type="predicted"/>
<reference evidence="1 2" key="1">
    <citation type="submission" date="2024-11" db="EMBL/GenBank/DDBJ databases">
        <title>Adaptive evolution of stress response genes in parasites aligns with host niche diversity.</title>
        <authorList>
            <person name="Hahn C."/>
            <person name="Resl P."/>
        </authorList>
    </citation>
    <scope>NUCLEOTIDE SEQUENCE [LARGE SCALE GENOMIC DNA]</scope>
    <source>
        <strain evidence="1">EGGRZ-B1_66</strain>
        <tissue evidence="1">Body</tissue>
    </source>
</reference>
<evidence type="ECO:0000313" key="1">
    <source>
        <dbReference type="EMBL" id="KAL3308841.1"/>
    </source>
</evidence>
<comment type="caution">
    <text evidence="1">The sequence shown here is derived from an EMBL/GenBank/DDBJ whole genome shotgun (WGS) entry which is preliminary data.</text>
</comment>
<protein>
    <submittedName>
        <fullName evidence="1">Uncharacterized protein</fullName>
    </submittedName>
</protein>
<dbReference type="EMBL" id="JBJKFK010004628">
    <property type="protein sequence ID" value="KAL3308841.1"/>
    <property type="molecule type" value="Genomic_DNA"/>
</dbReference>
<name>A0ABD2PSW5_9PLAT</name>
<organism evidence="1 2">
    <name type="scientific">Cichlidogyrus casuarinus</name>
    <dbReference type="NCBI Taxonomy" id="1844966"/>
    <lineage>
        <taxon>Eukaryota</taxon>
        <taxon>Metazoa</taxon>
        <taxon>Spiralia</taxon>
        <taxon>Lophotrochozoa</taxon>
        <taxon>Platyhelminthes</taxon>
        <taxon>Monogenea</taxon>
        <taxon>Monopisthocotylea</taxon>
        <taxon>Dactylogyridea</taxon>
        <taxon>Ancyrocephalidae</taxon>
        <taxon>Cichlidogyrus</taxon>
    </lineage>
</organism>
<gene>
    <name evidence="1" type="ORF">Ciccas_012622</name>
</gene>
<sequence length="181" mass="20597">MRILNVDFTEPANITVKRPGWIEDSTIPLRDLSKVANGQEILNALLARFCCVFNEVLMENNRHHNNNHPQFEKKQKLDVSKKCNRRNSVMPKSVSFYGVPTTLSDFKVISSLFKSDVSQTFSTYQRLARPPKASLVTFNSQADAQNVLANREDLPNSITVNPYLFPDPSTKSRYFSANYPP</sequence>
<keyword evidence="2" id="KW-1185">Reference proteome</keyword>
<dbReference type="AlphaFoldDB" id="A0ABD2PSW5"/>